<keyword evidence="2" id="KW-1185">Reference proteome</keyword>
<proteinExistence type="predicted"/>
<evidence type="ECO:0000313" key="2">
    <source>
        <dbReference type="Proteomes" id="UP000199455"/>
    </source>
</evidence>
<dbReference type="AlphaFoldDB" id="A0A1G6WLC8"/>
<organism evidence="1 2">
    <name type="scientific">Pedobacter soli</name>
    <dbReference type="NCBI Taxonomy" id="390242"/>
    <lineage>
        <taxon>Bacteria</taxon>
        <taxon>Pseudomonadati</taxon>
        <taxon>Bacteroidota</taxon>
        <taxon>Sphingobacteriia</taxon>
        <taxon>Sphingobacteriales</taxon>
        <taxon>Sphingobacteriaceae</taxon>
        <taxon>Pedobacter</taxon>
    </lineage>
</organism>
<reference evidence="2" key="1">
    <citation type="submission" date="2016-10" db="EMBL/GenBank/DDBJ databases">
        <authorList>
            <person name="Varghese N."/>
            <person name="Submissions S."/>
        </authorList>
    </citation>
    <scope>NUCLEOTIDE SEQUENCE [LARGE SCALE GENOMIC DNA]</scope>
    <source>
        <strain evidence="2">DSM 18609</strain>
    </source>
</reference>
<sequence>MLEAFKEFLDKMYYEGYANEFEDDNPTAFYSQYREFKINHGGLPL</sequence>
<name>A0A1G6WLC8_9SPHI</name>
<dbReference type="RefSeq" id="WP_167356624.1">
    <property type="nucleotide sequence ID" value="NZ_FMZH01000007.1"/>
</dbReference>
<dbReference type="EMBL" id="FMZH01000007">
    <property type="protein sequence ID" value="SDD66594.1"/>
    <property type="molecule type" value="Genomic_DNA"/>
</dbReference>
<evidence type="ECO:0000313" key="1">
    <source>
        <dbReference type="EMBL" id="SDD66594.1"/>
    </source>
</evidence>
<dbReference type="Proteomes" id="UP000199455">
    <property type="component" value="Unassembled WGS sequence"/>
</dbReference>
<dbReference type="STRING" id="390242.SAMN04488024_10753"/>
<protein>
    <submittedName>
        <fullName evidence="1">Uncharacterized protein</fullName>
    </submittedName>
</protein>
<gene>
    <name evidence="1" type="ORF">SAMN04488024_10753</name>
</gene>
<accession>A0A1G6WLC8</accession>